<dbReference type="Gene3D" id="3.60.21.10">
    <property type="match status" value="1"/>
</dbReference>
<dbReference type="PROSITE" id="PS51318">
    <property type="entry name" value="TAT"/>
    <property type="match status" value="1"/>
</dbReference>
<keyword evidence="3" id="KW-1185">Reference proteome</keyword>
<dbReference type="InterPro" id="IPR029052">
    <property type="entry name" value="Metallo-depent_PP-like"/>
</dbReference>
<keyword evidence="1" id="KW-0732">Signal</keyword>
<feature type="chain" id="PRO_5038750874" evidence="1">
    <location>
        <begin position="24"/>
        <end position="585"/>
    </location>
</feature>
<protein>
    <submittedName>
        <fullName evidence="2">Metallophosphoesterase (TIGR03767 family)</fullName>
    </submittedName>
</protein>
<dbReference type="Proteomes" id="UP000274601">
    <property type="component" value="Unassembled WGS sequence"/>
</dbReference>
<dbReference type="OrthoDB" id="8132905at2"/>
<proteinExistence type="predicted"/>
<dbReference type="PANTHER" id="PTHR43143">
    <property type="entry name" value="METALLOPHOSPHOESTERASE, CALCINEURIN SUPERFAMILY"/>
    <property type="match status" value="1"/>
</dbReference>
<dbReference type="EMBL" id="RBWU01000002">
    <property type="protein sequence ID" value="RKS77320.1"/>
    <property type="molecule type" value="Genomic_DNA"/>
</dbReference>
<reference evidence="2 3" key="1">
    <citation type="submission" date="2018-10" db="EMBL/GenBank/DDBJ databases">
        <title>Genomic Encyclopedia of Archaeal and Bacterial Type Strains, Phase II (KMG-II): from individual species to whole genera.</title>
        <authorList>
            <person name="Goeker M."/>
        </authorList>
    </citation>
    <scope>NUCLEOTIDE SEQUENCE [LARGE SCALE GENOMIC DNA]</scope>
    <source>
        <strain evidence="2 3">DSM 43383</strain>
    </source>
</reference>
<feature type="signal peptide" evidence="1">
    <location>
        <begin position="1"/>
        <end position="23"/>
    </location>
</feature>
<dbReference type="InterPro" id="IPR006311">
    <property type="entry name" value="TAT_signal"/>
</dbReference>
<dbReference type="PANTHER" id="PTHR43143:SF1">
    <property type="entry name" value="SERINE_THREONINE-PROTEIN PHOSPHATASE CPPED1"/>
    <property type="match status" value="1"/>
</dbReference>
<dbReference type="InterPro" id="IPR022506">
    <property type="entry name" value="Metallophosphoesterase_PPA1498"/>
</dbReference>
<dbReference type="SUPFAM" id="SSF56300">
    <property type="entry name" value="Metallo-dependent phosphatases"/>
    <property type="match status" value="1"/>
</dbReference>
<evidence type="ECO:0000313" key="3">
    <source>
        <dbReference type="Proteomes" id="UP000274601"/>
    </source>
</evidence>
<accession>A0A495QUY8</accession>
<gene>
    <name evidence="2" type="ORF">BZB76_2701</name>
</gene>
<dbReference type="InterPro" id="IPR051918">
    <property type="entry name" value="STPP_CPPED1"/>
</dbReference>
<evidence type="ECO:0000256" key="1">
    <source>
        <dbReference type="SAM" id="SignalP"/>
    </source>
</evidence>
<evidence type="ECO:0000313" key="2">
    <source>
        <dbReference type="EMBL" id="RKS77320.1"/>
    </source>
</evidence>
<comment type="caution">
    <text evidence="2">The sequence shown here is derived from an EMBL/GenBank/DDBJ whole genome shotgun (WGS) entry which is preliminary data.</text>
</comment>
<name>A0A495QUY8_9ACTN</name>
<organism evidence="2 3">
    <name type="scientific">Actinomadura pelletieri DSM 43383</name>
    <dbReference type="NCBI Taxonomy" id="1120940"/>
    <lineage>
        <taxon>Bacteria</taxon>
        <taxon>Bacillati</taxon>
        <taxon>Actinomycetota</taxon>
        <taxon>Actinomycetes</taxon>
        <taxon>Streptosporangiales</taxon>
        <taxon>Thermomonosporaceae</taxon>
        <taxon>Actinomadura</taxon>
    </lineage>
</organism>
<dbReference type="RefSeq" id="WP_121434513.1">
    <property type="nucleotide sequence ID" value="NZ_RBWU01000002.1"/>
</dbReference>
<dbReference type="AlphaFoldDB" id="A0A495QUY8"/>
<sequence length="585" mass="63659">MTRYYTRRHVLQGVALGAGLASAGLVAFPPRTSAALARDGAALRGPVDGTTLVRTYRLGPPGAGGYRRVTTGPAEPHVLRRELGGVASPRRAATRKGVLAFGHLTDVHVVDAQSPARVEFLDRFHDAQDVLPVRSAYRPQEILSTQIADAMVRAVNAVGRGPATGLPLAFTINTGDAADNVQYNEVRWIIDLLDGGRVRPDSGDPDRYEGVMDWTSYDRAFWHPEGPPPDADPDLPISRFGFPRVPGLLDAARRPFQATGLDSPWLAAFGNHDGLAQGNLPVTPFLSGLATGPIKIGAPADDDQAVRLARVLKRGDPLELLRLGREQGGLFRPVTPDRNRRLLTRREVVAEHFTTTASPRGHGFTTANLRDGTAYYAFDHGVVRGLVLDTVNPNGFAEGSLDGKQFAWLEAELKAGSRRYFAADGSVVEHRASDRLFVLFSHHPIGSLDNPLGGDRVLGDEVRALLLRFPNVVLWVNGHTHRNQVIPHAREGAGGFWEVNTAAHIDFPQQSRIVELADNRDGTLSIFTTILDSAGPASHADRLTDTVRLASLARELAANDWQERDENRRGDPTDRNVELLVPTPF</sequence>
<dbReference type="NCBIfam" id="TIGR03767">
    <property type="entry name" value="P_acnes_RR"/>
    <property type="match status" value="1"/>
</dbReference>